<organism evidence="1 2">
    <name type="scientific">Microscilla marina ATCC 23134</name>
    <dbReference type="NCBI Taxonomy" id="313606"/>
    <lineage>
        <taxon>Bacteria</taxon>
        <taxon>Pseudomonadati</taxon>
        <taxon>Bacteroidota</taxon>
        <taxon>Cytophagia</taxon>
        <taxon>Cytophagales</taxon>
        <taxon>Microscillaceae</taxon>
        <taxon>Microscilla</taxon>
    </lineage>
</organism>
<reference evidence="1 2" key="1">
    <citation type="submission" date="2007-01" db="EMBL/GenBank/DDBJ databases">
        <authorList>
            <person name="Haygood M."/>
            <person name="Podell S."/>
            <person name="Anderson C."/>
            <person name="Hopkinson B."/>
            <person name="Roe K."/>
            <person name="Barbeau K."/>
            <person name="Gaasterland T."/>
            <person name="Ferriera S."/>
            <person name="Johnson J."/>
            <person name="Kravitz S."/>
            <person name="Beeson K."/>
            <person name="Sutton G."/>
            <person name="Rogers Y.-H."/>
            <person name="Friedman R."/>
            <person name="Frazier M."/>
            <person name="Venter J.C."/>
        </authorList>
    </citation>
    <scope>NUCLEOTIDE SEQUENCE [LARGE SCALE GENOMIC DNA]</scope>
    <source>
        <strain evidence="1 2">ATCC 23134</strain>
    </source>
</reference>
<name>A1ZFC2_MICM2</name>
<dbReference type="AlphaFoldDB" id="A1ZFC2"/>
<accession>A1ZFC2</accession>
<sequence>MTAPTYTHPKFVTLFCGKGVEKNYQKLHKNGDKRALSVRTENKQHGIVSS</sequence>
<gene>
    <name evidence="1" type="ORF">M23134_01020</name>
</gene>
<evidence type="ECO:0000313" key="1">
    <source>
        <dbReference type="EMBL" id="EAY30696.1"/>
    </source>
</evidence>
<dbReference type="EMBL" id="AAWS01000005">
    <property type="protein sequence ID" value="EAY30696.1"/>
    <property type="molecule type" value="Genomic_DNA"/>
</dbReference>
<proteinExistence type="predicted"/>
<keyword evidence="2" id="KW-1185">Reference proteome</keyword>
<protein>
    <submittedName>
        <fullName evidence="1">Uncharacterized protein</fullName>
    </submittedName>
</protein>
<dbReference type="Proteomes" id="UP000004095">
    <property type="component" value="Unassembled WGS sequence"/>
</dbReference>
<comment type="caution">
    <text evidence="1">The sequence shown here is derived from an EMBL/GenBank/DDBJ whole genome shotgun (WGS) entry which is preliminary data.</text>
</comment>
<evidence type="ECO:0000313" key="2">
    <source>
        <dbReference type="Proteomes" id="UP000004095"/>
    </source>
</evidence>